<accession>A0A0J9XG02</accession>
<feature type="compositionally biased region" description="Basic and acidic residues" evidence="6">
    <location>
        <begin position="103"/>
        <end position="123"/>
    </location>
</feature>
<dbReference type="GO" id="GO:0003723">
    <property type="term" value="F:RNA binding"/>
    <property type="evidence" value="ECO:0007669"/>
    <property type="project" value="TreeGrafter"/>
</dbReference>
<evidence type="ECO:0000313" key="9">
    <source>
        <dbReference type="Proteomes" id="UP000242525"/>
    </source>
</evidence>
<dbReference type="EMBL" id="CCBN010000012">
    <property type="protein sequence ID" value="CDO55826.1"/>
    <property type="molecule type" value="Genomic_DNA"/>
</dbReference>
<proteinExistence type="inferred from homology"/>
<dbReference type="Gene3D" id="1.10.10.10">
    <property type="entry name" value="Winged helix-like DNA-binding domain superfamily/Winged helix DNA-binding domain"/>
    <property type="match status" value="1"/>
</dbReference>
<keyword evidence="4" id="KW-0689">Ribosomal protein</keyword>
<evidence type="ECO:0000256" key="6">
    <source>
        <dbReference type="SAM" id="MobiDB-lite"/>
    </source>
</evidence>
<organism evidence="8 9">
    <name type="scientific">Geotrichum candidum</name>
    <name type="common">Oospora lactis</name>
    <name type="synonym">Dipodascus geotrichum</name>
    <dbReference type="NCBI Taxonomy" id="1173061"/>
    <lineage>
        <taxon>Eukaryota</taxon>
        <taxon>Fungi</taxon>
        <taxon>Dikarya</taxon>
        <taxon>Ascomycota</taxon>
        <taxon>Saccharomycotina</taxon>
        <taxon>Dipodascomycetes</taxon>
        <taxon>Dipodascales</taxon>
        <taxon>Dipodascaceae</taxon>
        <taxon>Geotrichum</taxon>
    </lineage>
</organism>
<dbReference type="Pfam" id="PF03501">
    <property type="entry name" value="S10_plectin"/>
    <property type="match status" value="1"/>
</dbReference>
<dbReference type="AlphaFoldDB" id="A0A0J9XG02"/>
<keyword evidence="3" id="KW-0963">Cytoplasm</keyword>
<dbReference type="OrthoDB" id="5211809at2759"/>
<evidence type="ECO:0000256" key="3">
    <source>
        <dbReference type="ARBA" id="ARBA00022490"/>
    </source>
</evidence>
<dbReference type="PANTHER" id="PTHR12146">
    <property type="entry name" value="40S RIBOSOMAL PROTEIN S10"/>
    <property type="match status" value="1"/>
</dbReference>
<dbReference type="Proteomes" id="UP000242525">
    <property type="component" value="Unassembled WGS sequence"/>
</dbReference>
<keyword evidence="5" id="KW-0687">Ribonucleoprotein</keyword>
<protein>
    <submittedName>
        <fullName evidence="8">Similar to Saccharomyces cerevisiae YOR293W RPS10A Protein component of the small (40S) ribosomal subunit</fullName>
    </submittedName>
</protein>
<dbReference type="InterPro" id="IPR036388">
    <property type="entry name" value="WH-like_DNA-bd_sf"/>
</dbReference>
<sequence>MLIPNEDRRKIHSYLFQEGVVVAQKDYNKAVHEEIDTRNLYVIKALQSLTSKGFVKTRFSWQYYYYTLTDSGVEYLRNWLGLPSGVVPATHKKAARPQQVGGRPERRPRNQDGEGYKRREAAKETPSADFQPQYN</sequence>
<evidence type="ECO:0000259" key="7">
    <source>
        <dbReference type="Pfam" id="PF03501"/>
    </source>
</evidence>
<dbReference type="STRING" id="1173061.A0A0J9XG02"/>
<dbReference type="SUPFAM" id="SSF46785">
    <property type="entry name" value="Winged helix' DNA-binding domain"/>
    <property type="match status" value="1"/>
</dbReference>
<dbReference type="GO" id="GO:0003735">
    <property type="term" value="F:structural constituent of ribosome"/>
    <property type="evidence" value="ECO:0007669"/>
    <property type="project" value="TreeGrafter"/>
</dbReference>
<comment type="caution">
    <text evidence="8">The sequence shown here is derived from an EMBL/GenBank/DDBJ whole genome shotgun (WGS) entry which is preliminary data.</text>
</comment>
<feature type="region of interest" description="Disordered" evidence="6">
    <location>
        <begin position="90"/>
        <end position="135"/>
    </location>
</feature>
<evidence type="ECO:0000256" key="4">
    <source>
        <dbReference type="ARBA" id="ARBA00022980"/>
    </source>
</evidence>
<comment type="similarity">
    <text evidence="2">Belongs to the eukaryotic ribosomal protein eS10 family.</text>
</comment>
<dbReference type="InterPro" id="IPR005326">
    <property type="entry name" value="Plectin_eS10_N"/>
</dbReference>
<evidence type="ECO:0000256" key="1">
    <source>
        <dbReference type="ARBA" id="ARBA00004496"/>
    </source>
</evidence>
<keyword evidence="9" id="KW-1185">Reference proteome</keyword>
<reference evidence="8" key="1">
    <citation type="submission" date="2014-03" db="EMBL/GenBank/DDBJ databases">
        <authorList>
            <person name="Casaregola S."/>
        </authorList>
    </citation>
    <scope>NUCLEOTIDE SEQUENCE [LARGE SCALE GENOMIC DNA]</scope>
    <source>
        <strain evidence="8">CLIB 918</strain>
    </source>
</reference>
<dbReference type="PANTHER" id="PTHR12146:SF0">
    <property type="entry name" value="RIBOSOMAL PROTEIN S10"/>
    <property type="match status" value="1"/>
</dbReference>
<comment type="subcellular location">
    <subcellularLocation>
        <location evidence="1">Cytoplasm</location>
    </subcellularLocation>
</comment>
<gene>
    <name evidence="8" type="ORF">BN980_GECA12s02936g</name>
</gene>
<dbReference type="InterPro" id="IPR037447">
    <property type="entry name" value="Ribosomal_eS10"/>
</dbReference>
<evidence type="ECO:0000256" key="5">
    <source>
        <dbReference type="ARBA" id="ARBA00023274"/>
    </source>
</evidence>
<feature type="domain" description="Plectin/eS10 N-terminal" evidence="7">
    <location>
        <begin position="3"/>
        <end position="94"/>
    </location>
</feature>
<dbReference type="GO" id="GO:0022627">
    <property type="term" value="C:cytosolic small ribosomal subunit"/>
    <property type="evidence" value="ECO:0007669"/>
    <property type="project" value="TreeGrafter"/>
</dbReference>
<name>A0A0J9XG02_GEOCN</name>
<dbReference type="FunFam" id="1.10.10.10:FF:000025">
    <property type="entry name" value="40S ribosomal protein S10"/>
    <property type="match status" value="1"/>
</dbReference>
<evidence type="ECO:0000256" key="2">
    <source>
        <dbReference type="ARBA" id="ARBA00007278"/>
    </source>
</evidence>
<evidence type="ECO:0000313" key="8">
    <source>
        <dbReference type="EMBL" id="CDO55826.1"/>
    </source>
</evidence>
<dbReference type="InterPro" id="IPR036390">
    <property type="entry name" value="WH_DNA-bd_sf"/>
</dbReference>